<proteinExistence type="predicted"/>
<dbReference type="AlphaFoldDB" id="A0A0A9F9V6"/>
<accession>A0A0A9F9V6</accession>
<protein>
    <submittedName>
        <fullName evidence="1">Uncharacterized protein</fullName>
    </submittedName>
</protein>
<reference evidence="1" key="1">
    <citation type="submission" date="2014-09" db="EMBL/GenBank/DDBJ databases">
        <authorList>
            <person name="Magalhaes I.L.F."/>
            <person name="Oliveira U."/>
            <person name="Santos F.R."/>
            <person name="Vidigal T.H.D.A."/>
            <person name="Brescovit A.D."/>
            <person name="Santos A.J."/>
        </authorList>
    </citation>
    <scope>NUCLEOTIDE SEQUENCE</scope>
    <source>
        <tissue evidence="1">Shoot tissue taken approximately 20 cm above the soil surface</tissue>
    </source>
</reference>
<evidence type="ECO:0000313" key="1">
    <source>
        <dbReference type="EMBL" id="JAE09830.1"/>
    </source>
</evidence>
<sequence length="32" mass="3850">MSFRQQVPCSRRPKIGKHLPFASLFFQKVWTK</sequence>
<name>A0A0A9F9V6_ARUDO</name>
<organism evidence="1">
    <name type="scientific">Arundo donax</name>
    <name type="common">Giant reed</name>
    <name type="synonym">Donax arundinaceus</name>
    <dbReference type="NCBI Taxonomy" id="35708"/>
    <lineage>
        <taxon>Eukaryota</taxon>
        <taxon>Viridiplantae</taxon>
        <taxon>Streptophyta</taxon>
        <taxon>Embryophyta</taxon>
        <taxon>Tracheophyta</taxon>
        <taxon>Spermatophyta</taxon>
        <taxon>Magnoliopsida</taxon>
        <taxon>Liliopsida</taxon>
        <taxon>Poales</taxon>
        <taxon>Poaceae</taxon>
        <taxon>PACMAD clade</taxon>
        <taxon>Arundinoideae</taxon>
        <taxon>Arundineae</taxon>
        <taxon>Arundo</taxon>
    </lineage>
</organism>
<dbReference type="EMBL" id="GBRH01188066">
    <property type="protein sequence ID" value="JAE09830.1"/>
    <property type="molecule type" value="Transcribed_RNA"/>
</dbReference>
<reference evidence="1" key="2">
    <citation type="journal article" date="2015" name="Data Brief">
        <title>Shoot transcriptome of the giant reed, Arundo donax.</title>
        <authorList>
            <person name="Barrero R.A."/>
            <person name="Guerrero F.D."/>
            <person name="Moolhuijzen P."/>
            <person name="Goolsby J.A."/>
            <person name="Tidwell J."/>
            <person name="Bellgard S.E."/>
            <person name="Bellgard M.I."/>
        </authorList>
    </citation>
    <scope>NUCLEOTIDE SEQUENCE</scope>
    <source>
        <tissue evidence="1">Shoot tissue taken approximately 20 cm above the soil surface</tissue>
    </source>
</reference>